<dbReference type="Gene3D" id="3.90.1720.10">
    <property type="entry name" value="endopeptidase domain like (from Nostoc punctiforme)"/>
    <property type="match status" value="1"/>
</dbReference>
<evidence type="ECO:0000313" key="1">
    <source>
        <dbReference type="EMBL" id="QQP39850.1"/>
    </source>
</evidence>
<sequence>MVSDWYKSSNYEELFEKLRFGDVIEIMRALNSHFCLYVGNRFGKEDHNVVFTKGDKHYKCFSTKAIQCTIDAIERYSKGMQRTNL</sequence>
<evidence type="ECO:0000313" key="2">
    <source>
        <dbReference type="Proteomes" id="UP000595437"/>
    </source>
</evidence>
<dbReference type="AlphaFoldDB" id="A0A7T8JZW3"/>
<dbReference type="Proteomes" id="UP000595437">
    <property type="component" value="Chromosome 9"/>
</dbReference>
<gene>
    <name evidence="1" type="ORF">FKW44_013700</name>
</gene>
<keyword evidence="2" id="KW-1185">Reference proteome</keyword>
<dbReference type="EMBL" id="CP045898">
    <property type="protein sequence ID" value="QQP39850.1"/>
    <property type="molecule type" value="Genomic_DNA"/>
</dbReference>
<protein>
    <submittedName>
        <fullName evidence="1">Uncharacterized protein</fullName>
    </submittedName>
</protein>
<organism evidence="1 2">
    <name type="scientific">Caligus rogercresseyi</name>
    <name type="common">Sea louse</name>
    <dbReference type="NCBI Taxonomy" id="217165"/>
    <lineage>
        <taxon>Eukaryota</taxon>
        <taxon>Metazoa</taxon>
        <taxon>Ecdysozoa</taxon>
        <taxon>Arthropoda</taxon>
        <taxon>Crustacea</taxon>
        <taxon>Multicrustacea</taxon>
        <taxon>Hexanauplia</taxon>
        <taxon>Copepoda</taxon>
        <taxon>Siphonostomatoida</taxon>
        <taxon>Caligidae</taxon>
        <taxon>Caligus</taxon>
    </lineage>
</organism>
<name>A0A7T8JZW3_CALRO</name>
<accession>A0A7T8JZW3</accession>
<reference evidence="2" key="1">
    <citation type="submission" date="2021-01" db="EMBL/GenBank/DDBJ databases">
        <title>Caligus Genome Assembly.</title>
        <authorList>
            <person name="Gallardo-Escarate C."/>
        </authorList>
    </citation>
    <scope>NUCLEOTIDE SEQUENCE [LARGE SCALE GENOMIC DNA]</scope>
</reference>
<proteinExistence type="predicted"/>